<gene>
    <name evidence="2" type="ORF">HW347_12660</name>
</gene>
<dbReference type="InterPro" id="IPR016786">
    <property type="entry name" value="YdeI_bac"/>
</dbReference>
<reference evidence="2 3" key="1">
    <citation type="submission" date="2020-06" db="EMBL/GenBank/DDBJ databases">
        <authorList>
            <person name="Isaeva M.P."/>
            <person name="Chernysheva N.Y."/>
        </authorList>
    </citation>
    <scope>NUCLEOTIDE SEQUENCE [LARGE SCALE GENOMIC DNA]</scope>
    <source>
        <strain evidence="2 3">KMM 6746</strain>
    </source>
</reference>
<sequence>MDTSEKTEAYYAEKHPFKTGIALLRDLVLKTDVVETYKWNFPTYTVNKKNVLAICKFKNYFGIWFFNGVFLSDPEDILENAQKGKTQAMRHWKFYSEKDVDILKVSAYINEAIENQKKGIQLIRAPKEKTTSVVIPIELKSAFDIHPKAKSAFKKLTPYKQKEYAEYIANAKREKTKASRLEKILPMIIDGKGLNDMYR</sequence>
<dbReference type="Pfam" id="PF08818">
    <property type="entry name" value="DUF1801"/>
    <property type="match status" value="1"/>
</dbReference>
<dbReference type="SUPFAM" id="SSF159888">
    <property type="entry name" value="YdhG-like"/>
    <property type="match status" value="1"/>
</dbReference>
<proteinExistence type="predicted"/>
<keyword evidence="3" id="KW-1185">Reference proteome</keyword>
<feature type="domain" description="YdhG-like" evidence="1">
    <location>
        <begin position="22"/>
        <end position="113"/>
    </location>
</feature>
<dbReference type="Proteomes" id="UP000740413">
    <property type="component" value="Unassembled WGS sequence"/>
</dbReference>
<dbReference type="Pfam" id="PF13376">
    <property type="entry name" value="OmdA"/>
    <property type="match status" value="1"/>
</dbReference>
<reference evidence="3" key="2">
    <citation type="submission" date="2023-07" db="EMBL/GenBank/DDBJ databases">
        <title>Zobellia barbeyronii sp. nov., a new marine flavobacterium, isolated from green and red algae.</title>
        <authorList>
            <person name="Nedashkovskaya O.I."/>
            <person name="Otstavnykh N."/>
            <person name="Zhukova N."/>
            <person name="Guzev K."/>
            <person name="Chausova V."/>
            <person name="Tekutyeva L."/>
            <person name="Mikhailov V."/>
            <person name="Isaeva M."/>
        </authorList>
    </citation>
    <scope>NUCLEOTIDE SEQUENCE [LARGE SCALE GENOMIC DNA]</scope>
    <source>
        <strain evidence="3">KMM 6746</strain>
    </source>
</reference>
<dbReference type="PIRSF" id="PIRSF021308">
    <property type="entry name" value="UCP021308"/>
    <property type="match status" value="1"/>
</dbReference>
<name>A0ABS5WFV5_9FLAO</name>
<comment type="caution">
    <text evidence="2">The sequence shown here is derived from an EMBL/GenBank/DDBJ whole genome shotgun (WGS) entry which is preliminary data.</text>
</comment>
<dbReference type="RefSeq" id="WP_214612203.1">
    <property type="nucleotide sequence ID" value="NZ_JACATN010000004.1"/>
</dbReference>
<evidence type="ECO:0000313" key="3">
    <source>
        <dbReference type="Proteomes" id="UP000740413"/>
    </source>
</evidence>
<dbReference type="EMBL" id="JACATN010000004">
    <property type="protein sequence ID" value="MBT2162119.1"/>
    <property type="molecule type" value="Genomic_DNA"/>
</dbReference>
<protein>
    <submittedName>
        <fullName evidence="2">YdeI/OmpD-associated family protein</fullName>
    </submittedName>
</protein>
<organism evidence="2 3">
    <name type="scientific">Zobellia barbeyronii</name>
    <dbReference type="NCBI Taxonomy" id="2748009"/>
    <lineage>
        <taxon>Bacteria</taxon>
        <taxon>Pseudomonadati</taxon>
        <taxon>Bacteroidota</taxon>
        <taxon>Flavobacteriia</taxon>
        <taxon>Flavobacteriales</taxon>
        <taxon>Flavobacteriaceae</taxon>
        <taxon>Zobellia</taxon>
    </lineage>
</organism>
<dbReference type="InterPro" id="IPR014922">
    <property type="entry name" value="YdhG-like"/>
</dbReference>
<dbReference type="Gene3D" id="3.90.1150.200">
    <property type="match status" value="1"/>
</dbReference>
<evidence type="ECO:0000313" key="2">
    <source>
        <dbReference type="EMBL" id="MBT2162119.1"/>
    </source>
</evidence>
<evidence type="ECO:0000259" key="1">
    <source>
        <dbReference type="Pfam" id="PF08818"/>
    </source>
</evidence>
<accession>A0ABS5WFV5</accession>